<reference evidence="1" key="1">
    <citation type="submission" date="2021-02" db="EMBL/GenBank/DDBJ databases">
        <authorList>
            <person name="Steward A R."/>
        </authorList>
    </citation>
    <scope>NUCLEOTIDE SEQUENCE</scope>
</reference>
<comment type="caution">
    <text evidence="1">The sequence shown here is derived from an EMBL/GenBank/DDBJ whole genome shotgun (WGS) entry which is preliminary data.</text>
</comment>
<organism evidence="1 2">
    <name type="scientific">Pieris macdunnoughi</name>
    <dbReference type="NCBI Taxonomy" id="345717"/>
    <lineage>
        <taxon>Eukaryota</taxon>
        <taxon>Metazoa</taxon>
        <taxon>Ecdysozoa</taxon>
        <taxon>Arthropoda</taxon>
        <taxon>Hexapoda</taxon>
        <taxon>Insecta</taxon>
        <taxon>Pterygota</taxon>
        <taxon>Neoptera</taxon>
        <taxon>Endopterygota</taxon>
        <taxon>Lepidoptera</taxon>
        <taxon>Glossata</taxon>
        <taxon>Ditrysia</taxon>
        <taxon>Papilionoidea</taxon>
        <taxon>Pieridae</taxon>
        <taxon>Pierinae</taxon>
        <taxon>Pieris</taxon>
    </lineage>
</organism>
<dbReference type="AlphaFoldDB" id="A0A821QK64"/>
<dbReference type="Proteomes" id="UP000663880">
    <property type="component" value="Unassembled WGS sequence"/>
</dbReference>
<dbReference type="EMBL" id="CAJOBZ010000008">
    <property type="protein sequence ID" value="CAF4823824.1"/>
    <property type="molecule type" value="Genomic_DNA"/>
</dbReference>
<name>A0A821QK64_9NEOP</name>
<evidence type="ECO:0000313" key="2">
    <source>
        <dbReference type="Proteomes" id="UP000663880"/>
    </source>
</evidence>
<gene>
    <name evidence="1" type="ORF">PMACD_LOCUS4784</name>
</gene>
<keyword evidence="2" id="KW-1185">Reference proteome</keyword>
<proteinExistence type="predicted"/>
<accession>A0A821QK64</accession>
<protein>
    <submittedName>
        <fullName evidence="1">Uncharacterized protein</fullName>
    </submittedName>
</protein>
<evidence type="ECO:0000313" key="1">
    <source>
        <dbReference type="EMBL" id="CAF4823824.1"/>
    </source>
</evidence>
<sequence>MRLKSIVESRQLYRAVAARSVRYQAVGRGRVATASPCDAPRLGSRLAARRRRRLSLEELRLCVTLLRLRDKPQWVDGIVPNRLENDSGCLNGAS</sequence>